<name>A0A0E0KSW9_ORYPU</name>
<accession>A0A0E0KSW9</accession>
<feature type="compositionally biased region" description="Polar residues" evidence="1">
    <location>
        <begin position="21"/>
        <end position="33"/>
    </location>
</feature>
<reference evidence="2" key="2">
    <citation type="submission" date="2018-05" db="EMBL/GenBank/DDBJ databases">
        <title>OpunRS2 (Oryza punctata Reference Sequence Version 2).</title>
        <authorList>
            <person name="Zhang J."/>
            <person name="Kudrna D."/>
            <person name="Lee S."/>
            <person name="Talag J."/>
            <person name="Welchert J."/>
            <person name="Wing R.A."/>
        </authorList>
    </citation>
    <scope>NUCLEOTIDE SEQUENCE [LARGE SCALE GENOMIC DNA]</scope>
</reference>
<protein>
    <submittedName>
        <fullName evidence="2">Uncharacterized protein</fullName>
    </submittedName>
</protein>
<evidence type="ECO:0000313" key="2">
    <source>
        <dbReference type="EnsemblPlants" id="OPUNC04G16690.1"/>
    </source>
</evidence>
<feature type="region of interest" description="Disordered" evidence="1">
    <location>
        <begin position="21"/>
        <end position="47"/>
    </location>
</feature>
<evidence type="ECO:0000256" key="1">
    <source>
        <dbReference type="SAM" id="MobiDB-lite"/>
    </source>
</evidence>
<dbReference type="HOGENOM" id="CLU_2115173_0_0_1"/>
<reference evidence="2" key="1">
    <citation type="submission" date="2015-04" db="UniProtKB">
        <authorList>
            <consortium name="EnsemblPlants"/>
        </authorList>
    </citation>
    <scope>IDENTIFICATION</scope>
</reference>
<organism evidence="2">
    <name type="scientific">Oryza punctata</name>
    <name type="common">Red rice</name>
    <dbReference type="NCBI Taxonomy" id="4537"/>
    <lineage>
        <taxon>Eukaryota</taxon>
        <taxon>Viridiplantae</taxon>
        <taxon>Streptophyta</taxon>
        <taxon>Embryophyta</taxon>
        <taxon>Tracheophyta</taxon>
        <taxon>Spermatophyta</taxon>
        <taxon>Magnoliopsida</taxon>
        <taxon>Liliopsida</taxon>
        <taxon>Poales</taxon>
        <taxon>Poaceae</taxon>
        <taxon>BOP clade</taxon>
        <taxon>Oryzoideae</taxon>
        <taxon>Oryzeae</taxon>
        <taxon>Oryzinae</taxon>
        <taxon>Oryza</taxon>
    </lineage>
</organism>
<dbReference type="AlphaFoldDB" id="A0A0E0KSW9"/>
<evidence type="ECO:0000313" key="3">
    <source>
        <dbReference type="Proteomes" id="UP000026962"/>
    </source>
</evidence>
<dbReference type="Proteomes" id="UP000026962">
    <property type="component" value="Chromosome 4"/>
</dbReference>
<dbReference type="Gramene" id="OPUNC04G16690.1">
    <property type="protein sequence ID" value="OPUNC04G16690.1"/>
    <property type="gene ID" value="OPUNC04G16690"/>
</dbReference>
<proteinExistence type="predicted"/>
<sequence>MGDAVISFFLCSLNIRYCNTSPNSTAVGSSAPNTDEKKGKIPPNKSNLKTYTRQILNSPQNKFNPISKSNPKIPLKKNPITPWEAVDAAVAIGSAAGSCCRRRRCRIRRGKPPTP</sequence>
<dbReference type="EnsemblPlants" id="OPUNC04G16690.1">
    <property type="protein sequence ID" value="OPUNC04G16690.1"/>
    <property type="gene ID" value="OPUNC04G16690"/>
</dbReference>
<keyword evidence="3" id="KW-1185">Reference proteome</keyword>